<sequence length="68" mass="8211">MGSLKKNRRDRQIQHATFEQREDSYPTTTRVEGEQAEEFRRNIKEISEVEETRRTVDKIATEDRRQTE</sequence>
<accession>A0A9D4EHT5</accession>
<organism evidence="2 3">
    <name type="scientific">Dreissena polymorpha</name>
    <name type="common">Zebra mussel</name>
    <name type="synonym">Mytilus polymorpha</name>
    <dbReference type="NCBI Taxonomy" id="45954"/>
    <lineage>
        <taxon>Eukaryota</taxon>
        <taxon>Metazoa</taxon>
        <taxon>Spiralia</taxon>
        <taxon>Lophotrochozoa</taxon>
        <taxon>Mollusca</taxon>
        <taxon>Bivalvia</taxon>
        <taxon>Autobranchia</taxon>
        <taxon>Heteroconchia</taxon>
        <taxon>Euheterodonta</taxon>
        <taxon>Imparidentia</taxon>
        <taxon>Neoheterodontei</taxon>
        <taxon>Myida</taxon>
        <taxon>Dreissenoidea</taxon>
        <taxon>Dreissenidae</taxon>
        <taxon>Dreissena</taxon>
    </lineage>
</organism>
<feature type="compositionally biased region" description="Basic and acidic residues" evidence="1">
    <location>
        <begin position="10"/>
        <end position="24"/>
    </location>
</feature>
<dbReference type="AlphaFoldDB" id="A0A9D4EHT5"/>
<protein>
    <submittedName>
        <fullName evidence="2">Uncharacterized protein</fullName>
    </submittedName>
</protein>
<keyword evidence="3" id="KW-1185">Reference proteome</keyword>
<evidence type="ECO:0000313" key="2">
    <source>
        <dbReference type="EMBL" id="KAH3779956.1"/>
    </source>
</evidence>
<reference evidence="2" key="2">
    <citation type="submission" date="2020-11" db="EMBL/GenBank/DDBJ databases">
        <authorList>
            <person name="McCartney M.A."/>
            <person name="Auch B."/>
            <person name="Kono T."/>
            <person name="Mallez S."/>
            <person name="Becker A."/>
            <person name="Gohl D.M."/>
            <person name="Silverstein K.A.T."/>
            <person name="Koren S."/>
            <person name="Bechman K.B."/>
            <person name="Herman A."/>
            <person name="Abrahante J.E."/>
            <person name="Garbe J."/>
        </authorList>
    </citation>
    <scope>NUCLEOTIDE SEQUENCE</scope>
    <source>
        <strain evidence="2">Duluth1</strain>
        <tissue evidence="2">Whole animal</tissue>
    </source>
</reference>
<dbReference type="Proteomes" id="UP000828390">
    <property type="component" value="Unassembled WGS sequence"/>
</dbReference>
<reference evidence="2" key="1">
    <citation type="journal article" date="2019" name="bioRxiv">
        <title>The Genome of the Zebra Mussel, Dreissena polymorpha: A Resource for Invasive Species Research.</title>
        <authorList>
            <person name="McCartney M.A."/>
            <person name="Auch B."/>
            <person name="Kono T."/>
            <person name="Mallez S."/>
            <person name="Zhang Y."/>
            <person name="Obille A."/>
            <person name="Becker A."/>
            <person name="Abrahante J.E."/>
            <person name="Garbe J."/>
            <person name="Badalamenti J.P."/>
            <person name="Herman A."/>
            <person name="Mangelson H."/>
            <person name="Liachko I."/>
            <person name="Sullivan S."/>
            <person name="Sone E.D."/>
            <person name="Koren S."/>
            <person name="Silverstein K.A.T."/>
            <person name="Beckman K.B."/>
            <person name="Gohl D.M."/>
        </authorList>
    </citation>
    <scope>NUCLEOTIDE SEQUENCE</scope>
    <source>
        <strain evidence="2">Duluth1</strain>
        <tissue evidence="2">Whole animal</tissue>
    </source>
</reference>
<evidence type="ECO:0000313" key="3">
    <source>
        <dbReference type="Proteomes" id="UP000828390"/>
    </source>
</evidence>
<feature type="region of interest" description="Disordered" evidence="1">
    <location>
        <begin position="1"/>
        <end position="36"/>
    </location>
</feature>
<dbReference type="EMBL" id="JAIWYP010000008">
    <property type="protein sequence ID" value="KAH3779956.1"/>
    <property type="molecule type" value="Genomic_DNA"/>
</dbReference>
<gene>
    <name evidence="2" type="ORF">DPMN_157765</name>
</gene>
<name>A0A9D4EHT5_DREPO</name>
<proteinExistence type="predicted"/>
<comment type="caution">
    <text evidence="2">The sequence shown here is derived from an EMBL/GenBank/DDBJ whole genome shotgun (WGS) entry which is preliminary data.</text>
</comment>
<evidence type="ECO:0000256" key="1">
    <source>
        <dbReference type="SAM" id="MobiDB-lite"/>
    </source>
</evidence>